<evidence type="ECO:0000313" key="1">
    <source>
        <dbReference type="EMBL" id="KAF9653449.1"/>
    </source>
</evidence>
<protein>
    <submittedName>
        <fullName evidence="1">Uncharacterized protein</fullName>
    </submittedName>
</protein>
<dbReference type="EMBL" id="MU117964">
    <property type="protein sequence ID" value="KAF9653449.1"/>
    <property type="molecule type" value="Genomic_DNA"/>
</dbReference>
<proteinExistence type="predicted"/>
<gene>
    <name evidence="1" type="ORF">BDM02DRAFT_3135705</name>
</gene>
<reference evidence="1" key="1">
    <citation type="submission" date="2019-10" db="EMBL/GenBank/DDBJ databases">
        <authorList>
            <consortium name="DOE Joint Genome Institute"/>
            <person name="Kuo A."/>
            <person name="Miyauchi S."/>
            <person name="Kiss E."/>
            <person name="Drula E."/>
            <person name="Kohler A."/>
            <person name="Sanchez-Garcia M."/>
            <person name="Andreopoulos B."/>
            <person name="Barry K.W."/>
            <person name="Bonito G."/>
            <person name="Buee M."/>
            <person name="Carver A."/>
            <person name="Chen C."/>
            <person name="Cichocki N."/>
            <person name="Clum A."/>
            <person name="Culley D."/>
            <person name="Crous P.W."/>
            <person name="Fauchery L."/>
            <person name="Girlanda M."/>
            <person name="Hayes R."/>
            <person name="Keri Z."/>
            <person name="Labutti K."/>
            <person name="Lipzen A."/>
            <person name="Lombard V."/>
            <person name="Magnuson J."/>
            <person name="Maillard F."/>
            <person name="Morin E."/>
            <person name="Murat C."/>
            <person name="Nolan M."/>
            <person name="Ohm R."/>
            <person name="Pangilinan J."/>
            <person name="Pereira M."/>
            <person name="Perotto S."/>
            <person name="Peter M."/>
            <person name="Riley R."/>
            <person name="Sitrit Y."/>
            <person name="Stielow B."/>
            <person name="Szollosi G."/>
            <person name="Zifcakova L."/>
            <person name="Stursova M."/>
            <person name="Spatafora J.W."/>
            <person name="Tedersoo L."/>
            <person name="Vaario L.-M."/>
            <person name="Yamada A."/>
            <person name="Yan M."/>
            <person name="Wang P."/>
            <person name="Xu J."/>
            <person name="Bruns T."/>
            <person name="Baldrian P."/>
            <person name="Vilgalys R."/>
            <person name="Henrissat B."/>
            <person name="Grigoriev I.V."/>
            <person name="Hibbett D."/>
            <person name="Nagy L.G."/>
            <person name="Martin F.M."/>
        </authorList>
    </citation>
    <scope>NUCLEOTIDE SEQUENCE</scope>
    <source>
        <strain evidence="1">P2</strain>
    </source>
</reference>
<keyword evidence="2" id="KW-1185">Reference proteome</keyword>
<name>A0ACB6ZV28_THEGA</name>
<comment type="caution">
    <text evidence="1">The sequence shown here is derived from an EMBL/GenBank/DDBJ whole genome shotgun (WGS) entry which is preliminary data.</text>
</comment>
<sequence length="569" mass="62552">MVAPTPGKRKTPDDVNPLNAVIKKRREPSTQGHASNKLKFLNGGDEETGGLVIVRAASSTDKTSSQEPPSFQPPSRSRSLSVSSQAPGPPLKRLKSLTSVPSSSSRKPLSSSQSIRDEREAEEDVRRMESETDQLRRKSRASEDTVGFANPPFPLQAAGTKRRTTPGYTDATQPVNVHETPKQNRNKSLRENGSVNGRGSSSGSRGKRISSSYESTGIIAQPHSSVSDFTLYKHIDPEVPESQRARQLLVWSAHRASVTPTSSSLHSAQQGKDPPPKLNSEGMKILRQVQEQTVKLLVDKLIDTSVYGDDTSTSSSAQVKANEQNVMNRSREEKFLARIERSKGEDQAWVEVSQFYNSYKENSESASKRQPLISAKSKGKQRATDAEIWSSIGRELPTKFQGHKGVDVALRLIKEVSTCADSGTKLKERLAGIELKLEGLNQRSRAALECTRTIEDELDRRFADLNIAITSTNVLPPIPNDTLPPRLLHIPHGPNPHPIMTDPQDVLRALSRMDMQRPPAQVGDSARRAAREAQRANESSNVERKLTGIPNTPRKAPGTPRRPGTPGRR</sequence>
<reference evidence="1" key="2">
    <citation type="journal article" date="2020" name="Nat. Commun.">
        <title>Large-scale genome sequencing of mycorrhizal fungi provides insights into the early evolution of symbiotic traits.</title>
        <authorList>
            <person name="Miyauchi S."/>
            <person name="Kiss E."/>
            <person name="Kuo A."/>
            <person name="Drula E."/>
            <person name="Kohler A."/>
            <person name="Sanchez-Garcia M."/>
            <person name="Morin E."/>
            <person name="Andreopoulos B."/>
            <person name="Barry K.W."/>
            <person name="Bonito G."/>
            <person name="Buee M."/>
            <person name="Carver A."/>
            <person name="Chen C."/>
            <person name="Cichocki N."/>
            <person name="Clum A."/>
            <person name="Culley D."/>
            <person name="Crous P.W."/>
            <person name="Fauchery L."/>
            <person name="Girlanda M."/>
            <person name="Hayes R.D."/>
            <person name="Keri Z."/>
            <person name="LaButti K."/>
            <person name="Lipzen A."/>
            <person name="Lombard V."/>
            <person name="Magnuson J."/>
            <person name="Maillard F."/>
            <person name="Murat C."/>
            <person name="Nolan M."/>
            <person name="Ohm R.A."/>
            <person name="Pangilinan J."/>
            <person name="Pereira M.F."/>
            <person name="Perotto S."/>
            <person name="Peter M."/>
            <person name="Pfister S."/>
            <person name="Riley R."/>
            <person name="Sitrit Y."/>
            <person name="Stielow J.B."/>
            <person name="Szollosi G."/>
            <person name="Zifcakova L."/>
            <person name="Stursova M."/>
            <person name="Spatafora J.W."/>
            <person name="Tedersoo L."/>
            <person name="Vaario L.M."/>
            <person name="Yamada A."/>
            <person name="Yan M."/>
            <person name="Wang P."/>
            <person name="Xu J."/>
            <person name="Bruns T."/>
            <person name="Baldrian P."/>
            <person name="Vilgalys R."/>
            <person name="Dunand C."/>
            <person name="Henrissat B."/>
            <person name="Grigoriev I.V."/>
            <person name="Hibbett D."/>
            <person name="Nagy L.G."/>
            <person name="Martin F.M."/>
        </authorList>
    </citation>
    <scope>NUCLEOTIDE SEQUENCE</scope>
    <source>
        <strain evidence="1">P2</strain>
    </source>
</reference>
<evidence type="ECO:0000313" key="2">
    <source>
        <dbReference type="Proteomes" id="UP000886501"/>
    </source>
</evidence>
<dbReference type="Proteomes" id="UP000886501">
    <property type="component" value="Unassembled WGS sequence"/>
</dbReference>
<accession>A0ACB6ZV28</accession>
<organism evidence="1 2">
    <name type="scientific">Thelephora ganbajun</name>
    <name type="common">Ganba fungus</name>
    <dbReference type="NCBI Taxonomy" id="370292"/>
    <lineage>
        <taxon>Eukaryota</taxon>
        <taxon>Fungi</taxon>
        <taxon>Dikarya</taxon>
        <taxon>Basidiomycota</taxon>
        <taxon>Agaricomycotina</taxon>
        <taxon>Agaricomycetes</taxon>
        <taxon>Thelephorales</taxon>
        <taxon>Thelephoraceae</taxon>
        <taxon>Thelephora</taxon>
    </lineage>
</organism>